<evidence type="ECO:0000313" key="5">
    <source>
        <dbReference type="EMBL" id="ORX83425.1"/>
    </source>
</evidence>
<dbReference type="EMBL" id="MCFG01000073">
    <property type="protein sequence ID" value="ORX83425.1"/>
    <property type="molecule type" value="Genomic_DNA"/>
</dbReference>
<reference evidence="5 6" key="1">
    <citation type="submission" date="2016-08" db="EMBL/GenBank/DDBJ databases">
        <title>A Parts List for Fungal Cellulosomes Revealed by Comparative Genomics.</title>
        <authorList>
            <consortium name="DOE Joint Genome Institute"/>
            <person name="Haitjema C.H."/>
            <person name="Gilmore S.P."/>
            <person name="Henske J.K."/>
            <person name="Solomon K.V."/>
            <person name="De Groot R."/>
            <person name="Kuo A."/>
            <person name="Mondo S.J."/>
            <person name="Salamov A.A."/>
            <person name="Labutti K."/>
            <person name="Zhao Z."/>
            <person name="Chiniquy J."/>
            <person name="Barry K."/>
            <person name="Brewer H.M."/>
            <person name="Purvine S.O."/>
            <person name="Wright A.T."/>
            <person name="Boxma B."/>
            <person name="Van Alen T."/>
            <person name="Hackstein J.H."/>
            <person name="Baker S.E."/>
            <person name="Grigoriev I.V."/>
            <person name="O'Malley M.A."/>
        </authorList>
    </citation>
    <scope>NUCLEOTIDE SEQUENCE [LARGE SCALE GENOMIC DNA]</scope>
    <source>
        <strain evidence="5 6">S4</strain>
    </source>
</reference>
<accession>A0A1Y1XCI1</accession>
<keyword evidence="1 3" id="KW-0147">Chitin-binding</keyword>
<dbReference type="AlphaFoldDB" id="A0A1Y1XCI1"/>
<dbReference type="Gene3D" id="3.30.60.10">
    <property type="entry name" value="Endochitinase-like"/>
    <property type="match status" value="2"/>
</dbReference>
<dbReference type="PANTHER" id="PTHR47849">
    <property type="entry name" value="CHITIN-BINDING LECTIN 1"/>
    <property type="match status" value="1"/>
</dbReference>
<evidence type="ECO:0000313" key="6">
    <source>
        <dbReference type="Proteomes" id="UP000193944"/>
    </source>
</evidence>
<sequence length="95" mass="9971">CPSGQCCSKYGYCGTSEKHCGTGCQSSYGKCDTSDSISTNGRCGSSDGICPDGQCCSKYGYYGHCPSGLCCSKYNYCGTSEKYCDVGCQPLYGIC</sequence>
<dbReference type="SMART" id="SM00270">
    <property type="entry name" value="ChtBD1"/>
    <property type="match status" value="2"/>
</dbReference>
<feature type="domain" description="Chitin-binding type-1" evidence="4">
    <location>
        <begin position="1"/>
        <end position="33"/>
    </location>
</feature>
<comment type="caution">
    <text evidence="5">The sequence shown here is derived from an EMBL/GenBank/DDBJ whole genome shotgun (WGS) entry which is preliminary data.</text>
</comment>
<dbReference type="OrthoDB" id="5598155at2759"/>
<feature type="disulfide bond" evidence="3">
    <location>
        <begin position="65"/>
        <end position="77"/>
    </location>
</feature>
<organism evidence="5 6">
    <name type="scientific">Anaeromyces robustus</name>
    <dbReference type="NCBI Taxonomy" id="1754192"/>
    <lineage>
        <taxon>Eukaryota</taxon>
        <taxon>Fungi</taxon>
        <taxon>Fungi incertae sedis</taxon>
        <taxon>Chytridiomycota</taxon>
        <taxon>Chytridiomycota incertae sedis</taxon>
        <taxon>Neocallimastigomycetes</taxon>
        <taxon>Neocallimastigales</taxon>
        <taxon>Neocallimastigaceae</taxon>
        <taxon>Anaeromyces</taxon>
    </lineage>
</organism>
<feature type="non-terminal residue" evidence="5">
    <location>
        <position position="1"/>
    </location>
</feature>
<dbReference type="InterPro" id="IPR036861">
    <property type="entry name" value="Endochitinase-like_sf"/>
</dbReference>
<gene>
    <name evidence="5" type="ORF">BCR32DRAFT_177909</name>
</gene>
<keyword evidence="6" id="KW-1185">Reference proteome</keyword>
<keyword evidence="2 3" id="KW-1015">Disulfide bond</keyword>
<proteinExistence type="predicted"/>
<dbReference type="Pfam" id="PF00187">
    <property type="entry name" value="Chitin_bind_1"/>
    <property type="match status" value="2"/>
</dbReference>
<evidence type="ECO:0000256" key="3">
    <source>
        <dbReference type="PROSITE-ProRule" id="PRU00261"/>
    </source>
</evidence>
<feature type="disulfide bond" evidence="3">
    <location>
        <begin position="6"/>
        <end position="20"/>
    </location>
</feature>
<feature type="disulfide bond" evidence="3">
    <location>
        <begin position="70"/>
        <end position="84"/>
    </location>
</feature>
<reference evidence="5 6" key="2">
    <citation type="submission" date="2016-08" db="EMBL/GenBank/DDBJ databases">
        <title>Pervasive Adenine N6-methylation of Active Genes in Fungi.</title>
        <authorList>
            <consortium name="DOE Joint Genome Institute"/>
            <person name="Mondo S.J."/>
            <person name="Dannebaum R.O."/>
            <person name="Kuo R.C."/>
            <person name="Labutti K."/>
            <person name="Haridas S."/>
            <person name="Kuo A."/>
            <person name="Salamov A."/>
            <person name="Ahrendt S.R."/>
            <person name="Lipzen A."/>
            <person name="Sullivan W."/>
            <person name="Andreopoulos W.B."/>
            <person name="Clum A."/>
            <person name="Lindquist E."/>
            <person name="Daum C."/>
            <person name="Ramamoorthy G.K."/>
            <person name="Gryganskyi A."/>
            <person name="Culley D."/>
            <person name="Magnuson J.K."/>
            <person name="James T.Y."/>
            <person name="O'Malley M.A."/>
            <person name="Stajich J.E."/>
            <person name="Spatafora J.W."/>
            <person name="Visel A."/>
            <person name="Grigoriev I.V."/>
        </authorList>
    </citation>
    <scope>NUCLEOTIDE SEQUENCE [LARGE SCALE GENOMIC DNA]</scope>
    <source>
        <strain evidence="5 6">S4</strain>
    </source>
</reference>
<dbReference type="SUPFAM" id="SSF57016">
    <property type="entry name" value="Plant lectins/antimicrobial peptides"/>
    <property type="match status" value="2"/>
</dbReference>
<feature type="disulfide bond" evidence="3">
    <location>
        <begin position="1"/>
        <end position="13"/>
    </location>
</feature>
<evidence type="ECO:0000259" key="4">
    <source>
        <dbReference type="PROSITE" id="PS50941"/>
    </source>
</evidence>
<dbReference type="GO" id="GO:0008061">
    <property type="term" value="F:chitin binding"/>
    <property type="evidence" value="ECO:0007669"/>
    <property type="project" value="UniProtKB-UniRule"/>
</dbReference>
<evidence type="ECO:0000256" key="2">
    <source>
        <dbReference type="ARBA" id="ARBA00023157"/>
    </source>
</evidence>
<dbReference type="Proteomes" id="UP000193944">
    <property type="component" value="Unassembled WGS sequence"/>
</dbReference>
<name>A0A1Y1XCI1_9FUNG</name>
<dbReference type="PANTHER" id="PTHR47849:SF8">
    <property type="entry name" value="LECTIN"/>
    <property type="match status" value="1"/>
</dbReference>
<protein>
    <recommendedName>
        <fullName evidence="4">Chitin-binding type-1 domain-containing protein</fullName>
    </recommendedName>
</protein>
<dbReference type="InterPro" id="IPR001002">
    <property type="entry name" value="Chitin-bd_1"/>
</dbReference>
<feature type="non-terminal residue" evidence="5">
    <location>
        <position position="95"/>
    </location>
</feature>
<feature type="domain" description="Chitin-binding type-1" evidence="4">
    <location>
        <begin position="40"/>
        <end position="95"/>
    </location>
</feature>
<dbReference type="PROSITE" id="PS50941">
    <property type="entry name" value="CHIT_BIND_I_2"/>
    <property type="match status" value="2"/>
</dbReference>
<evidence type="ECO:0000256" key="1">
    <source>
        <dbReference type="ARBA" id="ARBA00022669"/>
    </source>
</evidence>
<comment type="caution">
    <text evidence="3">Lacks conserved residue(s) required for the propagation of feature annotation.</text>
</comment>
<dbReference type="STRING" id="1754192.A0A1Y1XCI1"/>